<dbReference type="SMART" id="SM00823">
    <property type="entry name" value="PKS_PP"/>
    <property type="match status" value="1"/>
</dbReference>
<feature type="domain" description="Carrier" evidence="3">
    <location>
        <begin position="8"/>
        <end position="85"/>
    </location>
</feature>
<reference evidence="5" key="1">
    <citation type="journal article" date="2019" name="Int. J. Syst. Evol. Microbiol.">
        <title>The Global Catalogue of Microorganisms (GCM) 10K type strain sequencing project: providing services to taxonomists for standard genome sequencing and annotation.</title>
        <authorList>
            <consortium name="The Broad Institute Genomics Platform"/>
            <consortium name="The Broad Institute Genome Sequencing Center for Infectious Disease"/>
            <person name="Wu L."/>
            <person name="Ma J."/>
        </authorList>
    </citation>
    <scope>NUCLEOTIDE SEQUENCE [LARGE SCALE GENOMIC DNA]</scope>
    <source>
        <strain evidence="5">JCM 4855</strain>
    </source>
</reference>
<dbReference type="InterPro" id="IPR009081">
    <property type="entry name" value="PP-bd_ACP"/>
</dbReference>
<dbReference type="SUPFAM" id="SSF47336">
    <property type="entry name" value="ACP-like"/>
    <property type="match status" value="1"/>
</dbReference>
<organism evidence="4 5">
    <name type="scientific">Streptomyces viridiviolaceus</name>
    <dbReference type="NCBI Taxonomy" id="68282"/>
    <lineage>
        <taxon>Bacteria</taxon>
        <taxon>Bacillati</taxon>
        <taxon>Actinomycetota</taxon>
        <taxon>Actinomycetes</taxon>
        <taxon>Kitasatosporales</taxon>
        <taxon>Streptomycetaceae</taxon>
        <taxon>Streptomyces</taxon>
    </lineage>
</organism>
<name>A0ABW2E6V7_9ACTN</name>
<evidence type="ECO:0000259" key="3">
    <source>
        <dbReference type="PROSITE" id="PS50075"/>
    </source>
</evidence>
<dbReference type="Pfam" id="PF00550">
    <property type="entry name" value="PP-binding"/>
    <property type="match status" value="1"/>
</dbReference>
<gene>
    <name evidence="4" type="ORF">ACFQMH_22475</name>
</gene>
<keyword evidence="2" id="KW-0597">Phosphoprotein</keyword>
<protein>
    <submittedName>
        <fullName evidence="4">Acyl carrier protein</fullName>
    </submittedName>
</protein>
<dbReference type="EMBL" id="JBHSYM010000048">
    <property type="protein sequence ID" value="MFC7014435.1"/>
    <property type="molecule type" value="Genomic_DNA"/>
</dbReference>
<evidence type="ECO:0000313" key="4">
    <source>
        <dbReference type="EMBL" id="MFC7014435.1"/>
    </source>
</evidence>
<dbReference type="InterPro" id="IPR036736">
    <property type="entry name" value="ACP-like_sf"/>
</dbReference>
<dbReference type="SMART" id="SM01294">
    <property type="entry name" value="PKS_PP_betabranch"/>
    <property type="match status" value="1"/>
</dbReference>
<evidence type="ECO:0000256" key="1">
    <source>
        <dbReference type="ARBA" id="ARBA00022450"/>
    </source>
</evidence>
<evidence type="ECO:0000313" key="5">
    <source>
        <dbReference type="Proteomes" id="UP001596409"/>
    </source>
</evidence>
<evidence type="ECO:0000256" key="2">
    <source>
        <dbReference type="ARBA" id="ARBA00022553"/>
    </source>
</evidence>
<dbReference type="RefSeq" id="WP_189876439.1">
    <property type="nucleotide sequence ID" value="NZ_BMWA01000020.1"/>
</dbReference>
<keyword evidence="1" id="KW-0596">Phosphopantetheine</keyword>
<keyword evidence="5" id="KW-1185">Reference proteome</keyword>
<sequence>MGNAQVTGLEQQIQAVLVRAIADDLEVDPQDIDQDARFTDLGLDSAGLIAVSAQVSEELGREVGTEEFFEHVSVTELARHLAGRTP</sequence>
<dbReference type="Gene3D" id="1.10.1200.10">
    <property type="entry name" value="ACP-like"/>
    <property type="match status" value="1"/>
</dbReference>
<accession>A0ABW2E6V7</accession>
<dbReference type="PROSITE" id="PS50075">
    <property type="entry name" value="CARRIER"/>
    <property type="match status" value="1"/>
</dbReference>
<dbReference type="Proteomes" id="UP001596409">
    <property type="component" value="Unassembled WGS sequence"/>
</dbReference>
<dbReference type="InterPro" id="IPR020806">
    <property type="entry name" value="PKS_PP-bd"/>
</dbReference>
<proteinExistence type="predicted"/>
<comment type="caution">
    <text evidence="4">The sequence shown here is derived from an EMBL/GenBank/DDBJ whole genome shotgun (WGS) entry which is preliminary data.</text>
</comment>